<evidence type="ECO:0000313" key="5">
    <source>
        <dbReference type="EMBL" id="SDQ36203.1"/>
    </source>
</evidence>
<dbReference type="SUPFAM" id="SSF50447">
    <property type="entry name" value="Translation proteins"/>
    <property type="match status" value="1"/>
</dbReference>
<dbReference type="Proteomes" id="UP000317267">
    <property type="component" value="Unassembled WGS sequence"/>
</dbReference>
<dbReference type="RefSeq" id="WP_090399869.1">
    <property type="nucleotide sequence ID" value="NZ_FNKM01000002.1"/>
</dbReference>
<evidence type="ECO:0000256" key="1">
    <source>
        <dbReference type="ARBA" id="ARBA00001947"/>
    </source>
</evidence>
<dbReference type="SUPFAM" id="SSF55186">
    <property type="entry name" value="ThrRS/AlaRS common domain"/>
    <property type="match status" value="1"/>
</dbReference>
<dbReference type="GO" id="GO:0043039">
    <property type="term" value="P:tRNA aminoacylation"/>
    <property type="evidence" value="ECO:0007669"/>
    <property type="project" value="InterPro"/>
</dbReference>
<keyword evidence="2" id="KW-0479">Metal-binding</keyword>
<dbReference type="GO" id="GO:0005524">
    <property type="term" value="F:ATP binding"/>
    <property type="evidence" value="ECO:0007669"/>
    <property type="project" value="InterPro"/>
</dbReference>
<dbReference type="OrthoDB" id="9812949at2"/>
<evidence type="ECO:0000256" key="2">
    <source>
        <dbReference type="ARBA" id="ARBA00022723"/>
    </source>
</evidence>
<organism evidence="6 8">
    <name type="scientific">Pseudomonas grimontii</name>
    <dbReference type="NCBI Taxonomy" id="129847"/>
    <lineage>
        <taxon>Bacteria</taxon>
        <taxon>Pseudomonadati</taxon>
        <taxon>Pseudomonadota</taxon>
        <taxon>Gammaproteobacteria</taxon>
        <taxon>Pseudomonadales</taxon>
        <taxon>Pseudomonadaceae</taxon>
        <taxon>Pseudomonas</taxon>
    </lineage>
</organism>
<dbReference type="Gene3D" id="3.30.980.10">
    <property type="entry name" value="Threonyl-trna Synthetase, Chain A, domain 2"/>
    <property type="match status" value="1"/>
</dbReference>
<accession>A0A1H1A958</accession>
<evidence type="ECO:0000313" key="6">
    <source>
        <dbReference type="EMBL" id="TWR65259.1"/>
    </source>
</evidence>
<dbReference type="PANTHER" id="PTHR43462">
    <property type="entry name" value="ALANYL-TRNA EDITING PROTEIN"/>
    <property type="match status" value="1"/>
</dbReference>
<comment type="cofactor">
    <cofactor evidence="1">
        <name>Zn(2+)</name>
        <dbReference type="ChEBI" id="CHEBI:29105"/>
    </cofactor>
</comment>
<evidence type="ECO:0000259" key="4">
    <source>
        <dbReference type="Pfam" id="PF07973"/>
    </source>
</evidence>
<evidence type="ECO:0000313" key="7">
    <source>
        <dbReference type="Proteomes" id="UP000198740"/>
    </source>
</evidence>
<dbReference type="PANTHER" id="PTHR43462:SF2">
    <property type="entry name" value="THREONYL AND ALANYL TRNA SYNTHETASE SECOND ADDITIONAL DOMAIN-CONTAINING PROTEIN"/>
    <property type="match status" value="1"/>
</dbReference>
<dbReference type="EMBL" id="FNKM01000002">
    <property type="protein sequence ID" value="SDQ36203.1"/>
    <property type="molecule type" value="Genomic_DNA"/>
</dbReference>
<dbReference type="InterPro" id="IPR012947">
    <property type="entry name" value="tRNA_SAD"/>
</dbReference>
<evidence type="ECO:0000256" key="3">
    <source>
        <dbReference type="ARBA" id="ARBA00022833"/>
    </source>
</evidence>
<dbReference type="Proteomes" id="UP000198740">
    <property type="component" value="Unassembled WGS sequence"/>
</dbReference>
<name>A0A1H1A958_9PSED</name>
<dbReference type="Pfam" id="PF07973">
    <property type="entry name" value="tRNA_SAD"/>
    <property type="match status" value="1"/>
</dbReference>
<dbReference type="InterPro" id="IPR018163">
    <property type="entry name" value="Thr/Ala-tRNA-synth_IIc_edit"/>
</dbReference>
<dbReference type="GO" id="GO:0004812">
    <property type="term" value="F:aminoacyl-tRNA ligase activity"/>
    <property type="evidence" value="ECO:0007669"/>
    <property type="project" value="InterPro"/>
</dbReference>
<reference evidence="6 8" key="2">
    <citation type="submission" date="2019-06" db="EMBL/GenBank/DDBJ databases">
        <title>Pseudomonas bimorpha sp. nov. isolated from bovine raw milk and skim milk concentrate.</title>
        <authorList>
            <person name="Hofmann K."/>
            <person name="Huptas C."/>
            <person name="Doll E."/>
            <person name="Scherer S."/>
            <person name="Wenning M."/>
        </authorList>
    </citation>
    <scope>NUCLEOTIDE SEQUENCE [LARGE SCALE GENOMIC DNA]</scope>
    <source>
        <strain evidence="6 8">DSM 17515</strain>
    </source>
</reference>
<protein>
    <submittedName>
        <fullName evidence="6">Alanyl-tRNA editing protein</fullName>
    </submittedName>
    <submittedName>
        <fullName evidence="5">Ser-tRNA(Ala) deacylase AlaX (Editing enzyme)</fullName>
    </submittedName>
</protein>
<comment type="caution">
    <text evidence="6">The sequence shown here is derived from an EMBL/GenBank/DDBJ whole genome shotgun (WGS) entry which is preliminary data.</text>
</comment>
<dbReference type="GO" id="GO:0046872">
    <property type="term" value="F:metal ion binding"/>
    <property type="evidence" value="ECO:0007669"/>
    <property type="project" value="UniProtKB-KW"/>
</dbReference>
<feature type="domain" description="Threonyl/alanyl tRNA synthetase SAD" evidence="4">
    <location>
        <begin position="165"/>
        <end position="198"/>
    </location>
</feature>
<dbReference type="InterPro" id="IPR051335">
    <property type="entry name" value="Alanyl-tRNA_Editing_Enzymes"/>
</dbReference>
<gene>
    <name evidence="6" type="ORF">FIV39_15260</name>
    <name evidence="5" type="ORF">SAMN04490186_0195</name>
</gene>
<keyword evidence="7" id="KW-1185">Reference proteome</keyword>
<sequence length="219" mass="24069">MTERLFFTHDHLTAELEVLSCTPCEGQFAVVLQSTIFHPQGGGQPFDTGWLGDSQVLRVTQETDRVVHYVNQPVEPGPITARVDEARRALHTRLHSAGHLIGNAGETLGWMPIKAHHWPGEGKITFIRGETAQAMDAEIIQQQINQWIAADYPRHMTLEDGTREVGFGDLPSYACGGTHVQTLSELGQVTILALSEKKGALSVRYSLDSTAALRVLSSF</sequence>
<evidence type="ECO:0000313" key="8">
    <source>
        <dbReference type="Proteomes" id="UP000317267"/>
    </source>
</evidence>
<reference evidence="5 7" key="1">
    <citation type="submission" date="2016-10" db="EMBL/GenBank/DDBJ databases">
        <authorList>
            <person name="Varghese N."/>
            <person name="Submissions S."/>
        </authorList>
    </citation>
    <scope>NUCLEOTIDE SEQUENCE [LARGE SCALE GENOMIC DNA]</scope>
    <source>
        <strain evidence="5 7">BS2976</strain>
    </source>
</reference>
<dbReference type="EMBL" id="VFES01000009">
    <property type="protein sequence ID" value="TWR65259.1"/>
    <property type="molecule type" value="Genomic_DNA"/>
</dbReference>
<proteinExistence type="predicted"/>
<dbReference type="InterPro" id="IPR009000">
    <property type="entry name" value="Transl_B-barrel_sf"/>
</dbReference>
<dbReference type="AlphaFoldDB" id="A0A1H1A958"/>
<keyword evidence="3" id="KW-0862">Zinc</keyword>
<dbReference type="Gene3D" id="2.40.30.130">
    <property type="match status" value="1"/>
</dbReference>